<dbReference type="GO" id="GO:0005262">
    <property type="term" value="F:calcium channel activity"/>
    <property type="evidence" value="ECO:0000318"/>
    <property type="project" value="GO_Central"/>
</dbReference>
<keyword evidence="4" id="KW-0677">Repeat</keyword>
<evidence type="ECO:0000313" key="10">
    <source>
        <dbReference type="Proteomes" id="UP000001593"/>
    </source>
</evidence>
<dbReference type="GO" id="GO:0016020">
    <property type="term" value="C:membrane"/>
    <property type="evidence" value="ECO:0000318"/>
    <property type="project" value="GO_Central"/>
</dbReference>
<feature type="transmembrane region" description="Helical" evidence="7">
    <location>
        <begin position="333"/>
        <end position="358"/>
    </location>
</feature>
<proteinExistence type="inferred from homology"/>
<keyword evidence="6 7" id="KW-0472">Membrane</keyword>
<dbReference type="PANTHER" id="PTHR46730:SF1">
    <property type="entry name" value="PLAT DOMAIN-CONTAINING PROTEIN"/>
    <property type="match status" value="1"/>
</dbReference>
<dbReference type="STRING" id="45351.A7SE39"/>
<dbReference type="InterPro" id="IPR002859">
    <property type="entry name" value="PKD/REJ-like"/>
</dbReference>
<gene>
    <name evidence="9" type="ORF">NEMVEDRAFT_v1g210846</name>
</gene>
<dbReference type="HOGENOM" id="CLU_447833_0_0_1"/>
<comment type="similarity">
    <text evidence="2">Belongs to the polycystin family.</text>
</comment>
<dbReference type="PANTHER" id="PTHR46730">
    <property type="entry name" value="POLYCYSTIN-1"/>
    <property type="match status" value="1"/>
</dbReference>
<dbReference type="EMBL" id="DS469634">
    <property type="protein sequence ID" value="EDO38019.1"/>
    <property type="molecule type" value="Genomic_DNA"/>
</dbReference>
<dbReference type="Proteomes" id="UP000001593">
    <property type="component" value="Unassembled WGS sequence"/>
</dbReference>
<protein>
    <recommendedName>
        <fullName evidence="8">REJ domain-containing protein</fullName>
    </recommendedName>
</protein>
<evidence type="ECO:0000313" key="9">
    <source>
        <dbReference type="EMBL" id="EDO38019.1"/>
    </source>
</evidence>
<dbReference type="Pfam" id="PF02010">
    <property type="entry name" value="REJ"/>
    <property type="match status" value="1"/>
</dbReference>
<comment type="subcellular location">
    <subcellularLocation>
        <location evidence="1">Membrane</location>
    </subcellularLocation>
</comment>
<evidence type="ECO:0000256" key="3">
    <source>
        <dbReference type="ARBA" id="ARBA00022692"/>
    </source>
</evidence>
<dbReference type="InterPro" id="IPR014010">
    <property type="entry name" value="REJ_dom"/>
</dbReference>
<dbReference type="PROSITE" id="PS51111">
    <property type="entry name" value="REJ"/>
    <property type="match status" value="1"/>
</dbReference>
<evidence type="ECO:0000259" key="8">
    <source>
        <dbReference type="PROSITE" id="PS51111"/>
    </source>
</evidence>
<evidence type="ECO:0000256" key="7">
    <source>
        <dbReference type="SAM" id="Phobius"/>
    </source>
</evidence>
<evidence type="ECO:0000256" key="2">
    <source>
        <dbReference type="ARBA" id="ARBA00007200"/>
    </source>
</evidence>
<sequence length="610" mass="67541">MKTTFLGASLEPLNDLLLDWDLLFAYNNSDIDINNKTLTEPTAQNIVFKPDALQPGVRYKLRLNALRKGEVDTGFSEIAFQTNIPPLGGSCSVSPAQGHALTTQFTVTCVSWSDVDEPLSLDVYIRDGAQDTLIAYGAVTSVSFVLPVTPSTKNVTDLKILIKDSFGCYSKRILMVNVSSDGDMLSTIETLLNQDGTVMNMILAGNTKDASQLIAASSSLLVEMLKSYTAAGDSPLGGTTERGGGVGTPIVHYWGDLRPNTHSAGITPPTHGGRLGWTLVAITEVTSCLTPRAQVADEKESSKCSWRSVIGFFSNKDDSDEDKKKSKFLFPHWCLYANYVLAFLTCFACALFTCLYGFTFGKTKSEEWISSMLVSFTQSVVVVQPAKVLLLAAFFALIIKDPDKEEDDADDEMELVEDAKHDDDEVREKKALFVKPPDLEKLQQARQLRLKQREMQAIIREIIGHLTVVLIVLFVAFANHDDHGFRFSSEASSLLTSLSSSGPSFDTITNSNDYWGWTTETVASALYPIDALIGYRYTGIMRNKHNSNVIGLGRIRQLRIKKEIMGFSTKKRYKNSEFVIERNIIMAEEVVPCVDRALFLDKITELKLQT</sequence>
<dbReference type="GO" id="GO:0050982">
    <property type="term" value="P:detection of mechanical stimulus"/>
    <property type="evidence" value="ECO:0000318"/>
    <property type="project" value="GO_Central"/>
</dbReference>
<accession>A7SE39</accession>
<keyword evidence="3 7" id="KW-0812">Transmembrane</keyword>
<evidence type="ECO:0000256" key="1">
    <source>
        <dbReference type="ARBA" id="ARBA00004370"/>
    </source>
</evidence>
<name>A7SE39_NEMVE</name>
<reference evidence="9 10" key="1">
    <citation type="journal article" date="2007" name="Science">
        <title>Sea anemone genome reveals ancestral eumetazoan gene repertoire and genomic organization.</title>
        <authorList>
            <person name="Putnam N.H."/>
            <person name="Srivastava M."/>
            <person name="Hellsten U."/>
            <person name="Dirks B."/>
            <person name="Chapman J."/>
            <person name="Salamov A."/>
            <person name="Terry A."/>
            <person name="Shapiro H."/>
            <person name="Lindquist E."/>
            <person name="Kapitonov V.V."/>
            <person name="Jurka J."/>
            <person name="Genikhovich G."/>
            <person name="Grigoriev I.V."/>
            <person name="Lucas S.M."/>
            <person name="Steele R.E."/>
            <person name="Finnerty J.R."/>
            <person name="Technau U."/>
            <person name="Martindale M.Q."/>
            <person name="Rokhsar D.S."/>
        </authorList>
    </citation>
    <scope>NUCLEOTIDE SEQUENCE [LARGE SCALE GENOMIC DNA]</scope>
    <source>
        <strain evidence="10">CH2 X CH6</strain>
    </source>
</reference>
<feature type="domain" description="REJ" evidence="8">
    <location>
        <begin position="1"/>
        <end position="120"/>
    </location>
</feature>
<feature type="transmembrane region" description="Helical" evidence="7">
    <location>
        <begin position="458"/>
        <end position="478"/>
    </location>
</feature>
<dbReference type="AlphaFoldDB" id="A7SE39"/>
<keyword evidence="5 7" id="KW-1133">Transmembrane helix</keyword>
<evidence type="ECO:0000256" key="5">
    <source>
        <dbReference type="ARBA" id="ARBA00022989"/>
    </source>
</evidence>
<dbReference type="InParanoid" id="A7SE39"/>
<organism evidence="9 10">
    <name type="scientific">Nematostella vectensis</name>
    <name type="common">Starlet sea anemone</name>
    <dbReference type="NCBI Taxonomy" id="45351"/>
    <lineage>
        <taxon>Eukaryota</taxon>
        <taxon>Metazoa</taxon>
        <taxon>Cnidaria</taxon>
        <taxon>Anthozoa</taxon>
        <taxon>Hexacorallia</taxon>
        <taxon>Actiniaria</taxon>
        <taxon>Edwardsiidae</taxon>
        <taxon>Nematostella</taxon>
    </lineage>
</organism>
<keyword evidence="10" id="KW-1185">Reference proteome</keyword>
<evidence type="ECO:0000256" key="4">
    <source>
        <dbReference type="ARBA" id="ARBA00022737"/>
    </source>
</evidence>
<evidence type="ECO:0000256" key="6">
    <source>
        <dbReference type="ARBA" id="ARBA00023136"/>
    </source>
</evidence>
<dbReference type="eggNOG" id="KOG3599">
    <property type="taxonomic scope" value="Eukaryota"/>
</dbReference>